<proteinExistence type="predicted"/>
<dbReference type="RefSeq" id="WP_272111629.1">
    <property type="nucleotide sequence ID" value="NZ_JAQMLV010000005.1"/>
</dbReference>
<evidence type="ECO:0000256" key="1">
    <source>
        <dbReference type="SAM" id="MobiDB-lite"/>
    </source>
</evidence>
<accession>A0AAW6E1U7</accession>
<name>A0AAW6E1U7_9FIRM</name>
<feature type="compositionally biased region" description="Low complexity" evidence="1">
    <location>
        <begin position="48"/>
        <end position="69"/>
    </location>
</feature>
<dbReference type="EMBL" id="JAQMLV010000005">
    <property type="protein sequence ID" value="MDB8744368.1"/>
    <property type="molecule type" value="Genomic_DNA"/>
</dbReference>
<dbReference type="Proteomes" id="UP001211015">
    <property type="component" value="Unassembled WGS sequence"/>
</dbReference>
<evidence type="ECO:0000313" key="3">
    <source>
        <dbReference type="Proteomes" id="UP001211015"/>
    </source>
</evidence>
<feature type="region of interest" description="Disordered" evidence="1">
    <location>
        <begin position="48"/>
        <end position="70"/>
    </location>
</feature>
<comment type="caution">
    <text evidence="2">The sequence shown here is derived from an EMBL/GenBank/DDBJ whole genome shotgun (WGS) entry which is preliminary data.</text>
</comment>
<dbReference type="AlphaFoldDB" id="A0AAW6E1U7"/>
<protein>
    <submittedName>
        <fullName evidence="2">Fibronectin type III</fullName>
    </submittedName>
</protein>
<gene>
    <name evidence="2" type="ORF">PNU62_04985</name>
</gene>
<reference evidence="2" key="1">
    <citation type="submission" date="2023-01" db="EMBL/GenBank/DDBJ databases">
        <title>Human gut microbiome strain richness.</title>
        <authorList>
            <person name="Chen-Liaw A."/>
        </authorList>
    </citation>
    <scope>NUCLEOTIDE SEQUENCE</scope>
    <source>
        <strain evidence="2">1001275st1_F4_1001275B_160808</strain>
    </source>
</reference>
<evidence type="ECO:0000313" key="2">
    <source>
        <dbReference type="EMBL" id="MDB8744368.1"/>
    </source>
</evidence>
<organism evidence="2 3">
    <name type="scientific">Ruminococcus bicirculans</name>
    <name type="common">ex Wegman et al. 2014</name>
    <dbReference type="NCBI Taxonomy" id="1160721"/>
    <lineage>
        <taxon>Bacteria</taxon>
        <taxon>Bacillati</taxon>
        <taxon>Bacillota</taxon>
        <taxon>Clostridia</taxon>
        <taxon>Eubacteriales</taxon>
        <taxon>Oscillospiraceae</taxon>
        <taxon>Ruminococcus</taxon>
    </lineage>
</organism>
<sequence length="309" mass="34146">MLSGKLVSVSTSLFMVLGSGHYDLDQATQEADIAVPATTQITAAMPVNSVPRSTPTSTRTAVSTTPPVTESEPADAFTLTAATISVSCIKLEWSGDADTEYTVTAIQNVNDDYVDNIYFEFKSNTLCYVTGLRENSEYTFELYDENGEILASAVQKTEAVEVIEEFDYIDGWTNCFAYERASGLTRDPSYSAIQGAVPDPVTNTGIMRDEYGDYCCAMGTFFGYCGDRFLITLENGTQFTVKICDSKGDRWYHPFGGDGKCIVEFIHADRYLPDCVSFTGNYGSYNWYGLSFDNIQSIKKINYGTPIKY</sequence>